<dbReference type="GO" id="GO:0042597">
    <property type="term" value="C:periplasmic space"/>
    <property type="evidence" value="ECO:0007669"/>
    <property type="project" value="InterPro"/>
</dbReference>
<dbReference type="PANTHER" id="PTHR37423">
    <property type="entry name" value="SOLUBLE LYTIC MUREIN TRANSGLYCOSYLASE-RELATED"/>
    <property type="match status" value="1"/>
</dbReference>
<keyword evidence="3 4" id="KW-0732">Signal</keyword>
<dbReference type="STRING" id="356660.SAMN05444336_102411"/>
<dbReference type="PANTHER" id="PTHR37423:SF2">
    <property type="entry name" value="MEMBRANE-BOUND LYTIC MUREIN TRANSGLYCOSYLASE C"/>
    <property type="match status" value="1"/>
</dbReference>
<comment type="similarity">
    <text evidence="1">Belongs to the transglycosylase Slt family.</text>
</comment>
<dbReference type="GO" id="GO:0016020">
    <property type="term" value="C:membrane"/>
    <property type="evidence" value="ECO:0007669"/>
    <property type="project" value="InterPro"/>
</dbReference>
<proteinExistence type="inferred from homology"/>
<dbReference type="Gene3D" id="1.10.530.10">
    <property type="match status" value="1"/>
</dbReference>
<dbReference type="Pfam" id="PF01464">
    <property type="entry name" value="SLT"/>
    <property type="match status" value="1"/>
</dbReference>
<evidence type="ECO:0000259" key="5">
    <source>
        <dbReference type="Pfam" id="PF01464"/>
    </source>
</evidence>
<evidence type="ECO:0000256" key="1">
    <source>
        <dbReference type="ARBA" id="ARBA00007734"/>
    </source>
</evidence>
<evidence type="ECO:0000256" key="4">
    <source>
        <dbReference type="SAM" id="SignalP"/>
    </source>
</evidence>
<feature type="signal peptide" evidence="4">
    <location>
        <begin position="1"/>
        <end position="29"/>
    </location>
</feature>
<reference evidence="6 7" key="1">
    <citation type="submission" date="2016-10" db="EMBL/GenBank/DDBJ databases">
        <authorList>
            <person name="de Groot N.N."/>
        </authorList>
    </citation>
    <scope>NUCLEOTIDE SEQUENCE [LARGE SCALE GENOMIC DNA]</scope>
    <source>
        <strain evidence="6 7">DSM 17890</strain>
    </source>
</reference>
<dbReference type="GO" id="GO:0008933">
    <property type="term" value="F:peptidoglycan lytic transglycosylase activity"/>
    <property type="evidence" value="ECO:0007669"/>
    <property type="project" value="InterPro"/>
</dbReference>
<dbReference type="EMBL" id="FNMZ01000002">
    <property type="protein sequence ID" value="SDW81055.1"/>
    <property type="molecule type" value="Genomic_DNA"/>
</dbReference>
<evidence type="ECO:0000313" key="7">
    <source>
        <dbReference type="Proteomes" id="UP000199118"/>
    </source>
</evidence>
<name>A0A1H2WKG4_9RHOB</name>
<keyword evidence="7" id="KW-1185">Reference proteome</keyword>
<dbReference type="RefSeq" id="WP_092680660.1">
    <property type="nucleotide sequence ID" value="NZ_FNMZ01000002.1"/>
</dbReference>
<dbReference type="InterPro" id="IPR008939">
    <property type="entry name" value="Lytic_TGlycosylase_superhlx_U"/>
</dbReference>
<dbReference type="GO" id="GO:0004553">
    <property type="term" value="F:hydrolase activity, hydrolyzing O-glycosyl compounds"/>
    <property type="evidence" value="ECO:0007669"/>
    <property type="project" value="InterPro"/>
</dbReference>
<sequence length="671" mass="72895">MIHVRRNRRTVRQRTVAALIFGLAAAAVAAPPWSAARAQANLPTASEAARLAPALDAMQREDWGSALSLARTLGDQAAVDLITWRMLWNEAGGWFDYAQFLKRNADWPGSERLRRYAEQRMPPDLPGAEVMAFFAGAAPQTGSGAVRLATALARDGRGADAAAEAVRAWTRLSLTPSEEQALLAGWGGELARHDAERLDMLLWRGLAGESERMYARVDPGMAALGRARLALRSGAAGVDGLIARIPASYADDAGLAYERFRWREKRGLDAGAEELILARSTSAASLGRPGLWADERIDMVRAADRAGRTRVAYLLAARHFTDPDDGYDYAELEWLAGWLALRKMNDPAAAEAHFARFTAAVASPISLGRGYYWLGRAREAKGDRSGAADAYREGARWQTSFYGQLAAERAGAPADPTLAGVSPPTDWRSAAVLQTSQVRAAVLLHYAGERGRSHWLITNAAKEARNPRSQAALGQLALELNRPEVAVRVGKAAASDGAVLPNYYYPVMDLANASGPISPSLALSIARQESEMNPEAISHAGARGLMQLMPGTAKLVSRRLGIAYDLGALTRDWRYNARLGTDYLAGLVDEFGSLPMAAAGYNAGPNRVRQWVERYGDPRTGRIDMIDWIETIPFDETRNYVQRVMEGLHVYDARLSGQAQGPLLTARLARP</sequence>
<dbReference type="CDD" id="cd13401">
    <property type="entry name" value="Slt70-like"/>
    <property type="match status" value="1"/>
</dbReference>
<dbReference type="AlphaFoldDB" id="A0A1H2WKG4"/>
<evidence type="ECO:0000313" key="6">
    <source>
        <dbReference type="EMBL" id="SDW81055.1"/>
    </source>
</evidence>
<evidence type="ECO:0000256" key="2">
    <source>
        <dbReference type="ARBA" id="ARBA00009387"/>
    </source>
</evidence>
<dbReference type="InterPro" id="IPR000189">
    <property type="entry name" value="Transglyc_AS"/>
</dbReference>
<dbReference type="Gene3D" id="1.25.20.10">
    <property type="entry name" value="Bacterial muramidases"/>
    <property type="match status" value="1"/>
</dbReference>
<feature type="chain" id="PRO_5011667734" evidence="4">
    <location>
        <begin position="30"/>
        <end position="671"/>
    </location>
</feature>
<organism evidence="6 7">
    <name type="scientific">Albimonas donghaensis</name>
    <dbReference type="NCBI Taxonomy" id="356660"/>
    <lineage>
        <taxon>Bacteria</taxon>
        <taxon>Pseudomonadati</taxon>
        <taxon>Pseudomonadota</taxon>
        <taxon>Alphaproteobacteria</taxon>
        <taxon>Rhodobacterales</taxon>
        <taxon>Paracoccaceae</taxon>
        <taxon>Albimonas</taxon>
    </lineage>
</organism>
<gene>
    <name evidence="6" type="ORF">SAMN05444336_102411</name>
</gene>
<dbReference type="InterPro" id="IPR023346">
    <property type="entry name" value="Lysozyme-like_dom_sf"/>
</dbReference>
<accession>A0A1H2WKG4</accession>
<dbReference type="InterPro" id="IPR008258">
    <property type="entry name" value="Transglycosylase_SLT_dom_1"/>
</dbReference>
<dbReference type="GO" id="GO:0000270">
    <property type="term" value="P:peptidoglycan metabolic process"/>
    <property type="evidence" value="ECO:0007669"/>
    <property type="project" value="InterPro"/>
</dbReference>
<evidence type="ECO:0000256" key="3">
    <source>
        <dbReference type="ARBA" id="ARBA00022729"/>
    </source>
</evidence>
<feature type="domain" description="Transglycosylase SLT" evidence="5">
    <location>
        <begin position="516"/>
        <end position="617"/>
    </location>
</feature>
<dbReference type="OrthoDB" id="9815002at2"/>
<protein>
    <submittedName>
        <fullName evidence="6">Soluble lytic murein transglycosylase</fullName>
    </submittedName>
</protein>
<dbReference type="SUPFAM" id="SSF48435">
    <property type="entry name" value="Bacterial muramidases"/>
    <property type="match status" value="1"/>
</dbReference>
<comment type="similarity">
    <text evidence="2">Belongs to the virb1 family.</text>
</comment>
<dbReference type="PROSITE" id="PS00922">
    <property type="entry name" value="TRANSGLYCOSYLASE"/>
    <property type="match status" value="1"/>
</dbReference>
<dbReference type="Proteomes" id="UP000199118">
    <property type="component" value="Unassembled WGS sequence"/>
</dbReference>
<dbReference type="SUPFAM" id="SSF53955">
    <property type="entry name" value="Lysozyme-like"/>
    <property type="match status" value="1"/>
</dbReference>